<feature type="compositionally biased region" description="Polar residues" evidence="1">
    <location>
        <begin position="41"/>
        <end position="57"/>
    </location>
</feature>
<gene>
    <name evidence="2" type="ORF">PYCCODRAFT_480363</name>
</gene>
<name>A0A1Y2IL19_TRAC3</name>
<feature type="region of interest" description="Disordered" evidence="1">
    <location>
        <begin position="41"/>
        <end position="89"/>
    </location>
</feature>
<dbReference type="EMBL" id="KZ084109">
    <property type="protein sequence ID" value="OSD01830.1"/>
    <property type="molecule type" value="Genomic_DNA"/>
</dbReference>
<evidence type="ECO:0000313" key="3">
    <source>
        <dbReference type="Proteomes" id="UP000193067"/>
    </source>
</evidence>
<protein>
    <submittedName>
        <fullName evidence="2">Uncharacterized protein</fullName>
    </submittedName>
</protein>
<proteinExistence type="predicted"/>
<accession>A0A1Y2IL19</accession>
<keyword evidence="3" id="KW-1185">Reference proteome</keyword>
<dbReference type="OrthoDB" id="2752979at2759"/>
<organism evidence="2 3">
    <name type="scientific">Trametes coccinea (strain BRFM310)</name>
    <name type="common">Pycnoporus coccineus</name>
    <dbReference type="NCBI Taxonomy" id="1353009"/>
    <lineage>
        <taxon>Eukaryota</taxon>
        <taxon>Fungi</taxon>
        <taxon>Dikarya</taxon>
        <taxon>Basidiomycota</taxon>
        <taxon>Agaricomycotina</taxon>
        <taxon>Agaricomycetes</taxon>
        <taxon>Polyporales</taxon>
        <taxon>Polyporaceae</taxon>
        <taxon>Trametes</taxon>
    </lineage>
</organism>
<reference evidence="2 3" key="1">
    <citation type="journal article" date="2015" name="Biotechnol. Biofuels">
        <title>Enhanced degradation of softwood versus hardwood by the white-rot fungus Pycnoporus coccineus.</title>
        <authorList>
            <person name="Couturier M."/>
            <person name="Navarro D."/>
            <person name="Chevret D."/>
            <person name="Henrissat B."/>
            <person name="Piumi F."/>
            <person name="Ruiz-Duenas F.J."/>
            <person name="Martinez A.T."/>
            <person name="Grigoriev I.V."/>
            <person name="Riley R."/>
            <person name="Lipzen A."/>
            <person name="Berrin J.G."/>
            <person name="Master E.R."/>
            <person name="Rosso M.N."/>
        </authorList>
    </citation>
    <scope>NUCLEOTIDE SEQUENCE [LARGE SCALE GENOMIC DNA]</scope>
    <source>
        <strain evidence="2 3">BRFM310</strain>
    </source>
</reference>
<evidence type="ECO:0000256" key="1">
    <source>
        <dbReference type="SAM" id="MobiDB-lite"/>
    </source>
</evidence>
<dbReference type="Proteomes" id="UP000193067">
    <property type="component" value="Unassembled WGS sequence"/>
</dbReference>
<sequence length="211" mass="23730">MDAFPAFKKYRKAWPLQYYSYQRFCQCRTGLRKQGRLSKQCLRSSADTGTATRSQARSLPGGERDIRLSNRTNTAPYSRPSGGPNTFAQGRANHQWVSSASRASRVSETPTLVGSGSVSQRATRKTKNISSSQMADDEVLDFLTSMDQSFACLLERFQLAGLTIKARLQLMARWTPREIDEFLHGTLWLSAFERKVVSDALIRMNCQSGDE</sequence>
<dbReference type="AlphaFoldDB" id="A0A1Y2IL19"/>
<evidence type="ECO:0000313" key="2">
    <source>
        <dbReference type="EMBL" id="OSD01830.1"/>
    </source>
</evidence>